<evidence type="ECO:0000256" key="6">
    <source>
        <dbReference type="ARBA" id="ARBA00022723"/>
    </source>
</evidence>
<evidence type="ECO:0000256" key="3">
    <source>
        <dbReference type="ARBA" id="ARBA00017959"/>
    </source>
</evidence>
<evidence type="ECO:0000313" key="17">
    <source>
        <dbReference type="EMBL" id="JAG83666.1"/>
    </source>
</evidence>
<dbReference type="EMBL" id="GBYB01013899">
    <property type="protein sequence ID" value="JAG83666.1"/>
    <property type="molecule type" value="Transcribed_RNA"/>
</dbReference>
<dbReference type="GO" id="GO:0006419">
    <property type="term" value="P:alanyl-tRNA aminoacylation"/>
    <property type="evidence" value="ECO:0007669"/>
    <property type="project" value="InterPro"/>
</dbReference>
<dbReference type="InterPro" id="IPR018162">
    <property type="entry name" value="Ala-tRNA-ligase_IIc_anticod-bd"/>
</dbReference>
<evidence type="ECO:0000256" key="8">
    <source>
        <dbReference type="ARBA" id="ARBA00022833"/>
    </source>
</evidence>
<protein>
    <recommendedName>
        <fullName evidence="3">Alanine--tRNA ligase</fullName>
        <ecNumber evidence="2">6.1.1.7</ecNumber>
    </recommendedName>
    <alternativeName>
        <fullName evidence="13">Alanyl-tRNA synthetase</fullName>
    </alternativeName>
</protein>
<comment type="catalytic activity">
    <reaction evidence="14 15">
        <text>tRNA(Ala) + L-alanine + ATP = L-alanyl-tRNA(Ala) + AMP + diphosphate</text>
        <dbReference type="Rhea" id="RHEA:12540"/>
        <dbReference type="Rhea" id="RHEA-COMP:9657"/>
        <dbReference type="Rhea" id="RHEA-COMP:9923"/>
        <dbReference type="ChEBI" id="CHEBI:30616"/>
        <dbReference type="ChEBI" id="CHEBI:33019"/>
        <dbReference type="ChEBI" id="CHEBI:57972"/>
        <dbReference type="ChEBI" id="CHEBI:78442"/>
        <dbReference type="ChEBI" id="CHEBI:78497"/>
        <dbReference type="ChEBI" id="CHEBI:456215"/>
        <dbReference type="EC" id="6.1.1.7"/>
    </reaction>
</comment>
<keyword evidence="12 15" id="KW-0030">Aminoacyl-tRNA synthetase</keyword>
<sequence>MLRMSRTSLQGLSPRRWRNAVKLKRKLHKIQSEEKTTKAPKSSLEIRREFLDYFLDLDHKIISSSRVTPVFDPSVAFTNAGMNQFKGIFLGDMEPPHPRVVNHQKCVRVGGKHNDLKAVGMDNYHHTFFEMLGNWSFGDYGRREACAYAWGLLTGPFGISKERLYVTYFSGDPSLELPPDLETKETWLSLGLSPSQIVPSGLQDNFWEMSVTGPCGPCTEIHINTCQNPSSSRSSDLKELWNLVFIEHQRLQDTTVQPLGCHHVDTGMGFERLVAVLQGKTSNYDTDLFVPIFDAIRRSSSAPPYQGKFGDSDLSGLDTGYRILADHARMITTCISDGMIPEENHKLRRVIRKSINVGRDVFRREKILSDVCCQVAETLGEIYPDISRNLKRVQTIVEYEEDLLQDLKSSSGKIWGEIVKQRPQLGAISDPYASGLVLGYKELQKRLLEVPGMKNIPGDLGFKLYDTYGLDPEVIEELAEVEGLGFNRKEFEEVMEKVRKNSRAGARTQESLGETDDQGKYQYSREDEGYVFQEVQAKVVGILIDGELIPEKTLHLESSLKNKQIGIILDKTSFYTPEGGQLSDKGRLRIKNLVFNVSEAQKLQNHVIHLGKFDPSNYTDKINKLSINDDVKISLDEVHRVSMMRHHTATHLLNSALRKIFPAISQRGSVVTRENLVFQFSSYGKIISPDDVKSIERLINKCIGDGVPVKTRIVDSIGFNGEEELILVPGAIYPEKNLRIVEIDGEQLKSKEACCGTHVHNTSDLKYFRIIEIASKGSSSRAITAVAGPEARDASSKILSDVPPGDSNDPNKRREMVLDFMKSEIKFAVESTTENFVVHCLPSDSIEVESFPLQKAGELYPEKPIFIIAKGKRKVRARCFVPENFVTQTFNADLWMRSVNKIFNSTLGSFDDENPVLTRHTRVLKLPKAEIHSRVKKSIEEAKEFALKNCRKP</sequence>
<evidence type="ECO:0000256" key="2">
    <source>
        <dbReference type="ARBA" id="ARBA00013168"/>
    </source>
</evidence>
<dbReference type="SMART" id="SM00863">
    <property type="entry name" value="tRNA_SAD"/>
    <property type="match status" value="1"/>
</dbReference>
<dbReference type="GO" id="GO:0004813">
    <property type="term" value="F:alanine-tRNA ligase activity"/>
    <property type="evidence" value="ECO:0007669"/>
    <property type="project" value="UniProtKB-UniRule"/>
</dbReference>
<dbReference type="SUPFAM" id="SSF101353">
    <property type="entry name" value="Putative anticodon-binding domain of alanyl-tRNA synthetase (AlaRS)"/>
    <property type="match status" value="1"/>
</dbReference>
<feature type="binding site" evidence="15">
    <location>
        <position position="647"/>
    </location>
    <ligand>
        <name>Zn(2+)</name>
        <dbReference type="ChEBI" id="CHEBI:29105"/>
    </ligand>
</feature>
<evidence type="ECO:0000256" key="1">
    <source>
        <dbReference type="ARBA" id="ARBA00008429"/>
    </source>
</evidence>
<evidence type="ECO:0000313" key="18">
    <source>
        <dbReference type="EMBL" id="JAG83840.1"/>
    </source>
</evidence>
<dbReference type="InterPro" id="IPR050058">
    <property type="entry name" value="Ala-tRNA_ligase"/>
</dbReference>
<dbReference type="GO" id="GO:0008270">
    <property type="term" value="F:zinc ion binding"/>
    <property type="evidence" value="ECO:0007669"/>
    <property type="project" value="UniProtKB-UniRule"/>
</dbReference>
<evidence type="ECO:0000256" key="4">
    <source>
        <dbReference type="ARBA" id="ARBA00022555"/>
    </source>
</evidence>
<dbReference type="Pfam" id="PF07973">
    <property type="entry name" value="tRNA_SAD"/>
    <property type="match status" value="1"/>
</dbReference>
<dbReference type="FunFam" id="3.30.980.10:FF:000004">
    <property type="entry name" value="Alanine--tRNA ligase, cytoplasmic"/>
    <property type="match status" value="1"/>
</dbReference>
<dbReference type="Gene3D" id="2.40.30.130">
    <property type="match status" value="1"/>
</dbReference>
<organism evidence="18">
    <name type="scientific">Fopius arisanus</name>
    <dbReference type="NCBI Taxonomy" id="64838"/>
    <lineage>
        <taxon>Eukaryota</taxon>
        <taxon>Metazoa</taxon>
        <taxon>Ecdysozoa</taxon>
        <taxon>Arthropoda</taxon>
        <taxon>Hexapoda</taxon>
        <taxon>Insecta</taxon>
        <taxon>Pterygota</taxon>
        <taxon>Neoptera</taxon>
        <taxon>Endopterygota</taxon>
        <taxon>Hymenoptera</taxon>
        <taxon>Apocrita</taxon>
        <taxon>Ichneumonoidea</taxon>
        <taxon>Braconidae</taxon>
        <taxon>Opiinae</taxon>
        <taxon>Fopius</taxon>
    </lineage>
</organism>
<keyword evidence="6 15" id="KW-0479">Metal-binding</keyword>
<dbReference type="SUPFAM" id="SSF55681">
    <property type="entry name" value="Class II aaRS and biotin synthetases"/>
    <property type="match status" value="1"/>
</dbReference>
<dbReference type="InterPro" id="IPR023033">
    <property type="entry name" value="Ala_tRNA_ligase_euk/bac"/>
</dbReference>
<dbReference type="SUPFAM" id="SSF55186">
    <property type="entry name" value="ThrRS/AlaRS common domain"/>
    <property type="match status" value="1"/>
</dbReference>
<dbReference type="GO" id="GO:0005524">
    <property type="term" value="F:ATP binding"/>
    <property type="evidence" value="ECO:0007669"/>
    <property type="project" value="UniProtKB-UniRule"/>
</dbReference>
<keyword evidence="10 15" id="KW-0694">RNA-binding</keyword>
<dbReference type="Gene3D" id="3.30.930.10">
    <property type="entry name" value="Bira Bifunctional Protein, Domain 2"/>
    <property type="match status" value="1"/>
</dbReference>
<dbReference type="FunFam" id="3.30.930.10:FF:000011">
    <property type="entry name" value="Alanine--tRNA ligase, cytoplasmic"/>
    <property type="match status" value="1"/>
</dbReference>
<gene>
    <name evidence="18" type="primary">Aats-ala-m_1</name>
    <name evidence="17" type="synonym">Aats-ala-m_0</name>
    <name evidence="19" type="synonym">Aats-ala-m_2</name>
    <name evidence="17" type="ORF">g.66160</name>
    <name evidence="18" type="ORF">g.66176</name>
    <name evidence="19" type="ORF">g.66200</name>
</gene>
<dbReference type="EMBL" id="GBYB01014073">
    <property type="protein sequence ID" value="JAG83840.1"/>
    <property type="molecule type" value="Transcribed_RNA"/>
</dbReference>
<dbReference type="InterPro" id="IPR012947">
    <property type="entry name" value="tRNA_SAD"/>
</dbReference>
<keyword evidence="8 15" id="KW-0862">Zinc</keyword>
<dbReference type="AlphaFoldDB" id="A0A0C9QHG1"/>
<dbReference type="CDD" id="cd00673">
    <property type="entry name" value="AlaRS_core"/>
    <property type="match status" value="1"/>
</dbReference>
<dbReference type="InterPro" id="IPR045864">
    <property type="entry name" value="aa-tRNA-synth_II/BPL/LPL"/>
</dbReference>
<accession>A0A0C9QHG1</accession>
<feature type="binding site" evidence="15">
    <location>
        <position position="754"/>
    </location>
    <ligand>
        <name>Zn(2+)</name>
        <dbReference type="ChEBI" id="CHEBI:29105"/>
    </ligand>
</feature>
<dbReference type="PROSITE" id="PS50860">
    <property type="entry name" value="AA_TRNA_LIGASE_II_ALA"/>
    <property type="match status" value="1"/>
</dbReference>
<dbReference type="HAMAP" id="MF_00036_B">
    <property type="entry name" value="Ala_tRNA_synth_B"/>
    <property type="match status" value="1"/>
</dbReference>
<dbReference type="GO" id="GO:0005739">
    <property type="term" value="C:mitochondrion"/>
    <property type="evidence" value="ECO:0007669"/>
    <property type="project" value="TreeGrafter"/>
</dbReference>
<dbReference type="InterPro" id="IPR009000">
    <property type="entry name" value="Transl_B-barrel_sf"/>
</dbReference>
<evidence type="ECO:0000256" key="11">
    <source>
        <dbReference type="ARBA" id="ARBA00022917"/>
    </source>
</evidence>
<evidence type="ECO:0000256" key="5">
    <source>
        <dbReference type="ARBA" id="ARBA00022598"/>
    </source>
</evidence>
<dbReference type="GO" id="GO:0002161">
    <property type="term" value="F:aminoacyl-tRNA deacylase activity"/>
    <property type="evidence" value="ECO:0007669"/>
    <property type="project" value="TreeGrafter"/>
</dbReference>
<proteinExistence type="inferred from homology"/>
<evidence type="ECO:0000256" key="7">
    <source>
        <dbReference type="ARBA" id="ARBA00022741"/>
    </source>
</evidence>
<reference evidence="18" key="1">
    <citation type="submission" date="2015-01" db="EMBL/GenBank/DDBJ databases">
        <title>Transcriptome Assembly of Fopius arisanus.</title>
        <authorList>
            <person name="Geib S."/>
        </authorList>
    </citation>
    <scope>NUCLEOTIDE SEQUENCE</scope>
</reference>
<evidence type="ECO:0000256" key="12">
    <source>
        <dbReference type="ARBA" id="ARBA00023146"/>
    </source>
</evidence>
<dbReference type="EMBL" id="GBYB01014481">
    <property type="protein sequence ID" value="JAG84248.1"/>
    <property type="molecule type" value="Transcribed_RNA"/>
</dbReference>
<feature type="domain" description="Alanyl-transfer RNA synthetases family profile" evidence="16">
    <location>
        <begin position="41"/>
        <end position="797"/>
    </location>
</feature>
<dbReference type="Gene3D" id="3.30.980.10">
    <property type="entry name" value="Threonyl-trna Synthetase, Chain A, domain 2"/>
    <property type="match status" value="1"/>
</dbReference>
<dbReference type="InterPro" id="IPR002318">
    <property type="entry name" value="Ala-tRNA-lgiase_IIc"/>
</dbReference>
<comment type="cofactor">
    <cofactor evidence="15">
        <name>Zn(2+)</name>
        <dbReference type="ChEBI" id="CHEBI:29105"/>
    </cofactor>
    <text evidence="15">Binds 1 zinc ion per subunit.</text>
</comment>
<evidence type="ECO:0000256" key="14">
    <source>
        <dbReference type="ARBA" id="ARBA00048300"/>
    </source>
</evidence>
<evidence type="ECO:0000313" key="19">
    <source>
        <dbReference type="EMBL" id="JAG84248.1"/>
    </source>
</evidence>
<evidence type="ECO:0000256" key="10">
    <source>
        <dbReference type="ARBA" id="ARBA00022884"/>
    </source>
</evidence>
<dbReference type="EC" id="6.1.1.7" evidence="2"/>
<comment type="similarity">
    <text evidence="1">Belongs to the class-II aminoacyl-tRNA synthetase family. Alax-L subfamily.</text>
</comment>
<keyword evidence="5 15" id="KW-0436">Ligase</keyword>
<keyword evidence="11 15" id="KW-0648">Protein biosynthesis</keyword>
<keyword evidence="7 15" id="KW-0547">Nucleotide-binding</keyword>
<evidence type="ECO:0000259" key="16">
    <source>
        <dbReference type="PROSITE" id="PS50860"/>
    </source>
</evidence>
<dbReference type="SUPFAM" id="SSF50447">
    <property type="entry name" value="Translation proteins"/>
    <property type="match status" value="1"/>
</dbReference>
<dbReference type="PANTHER" id="PTHR11777">
    <property type="entry name" value="ALANYL-TRNA SYNTHETASE"/>
    <property type="match status" value="1"/>
</dbReference>
<feature type="binding site" evidence="15">
    <location>
        <position position="758"/>
    </location>
    <ligand>
        <name>Zn(2+)</name>
        <dbReference type="ChEBI" id="CHEBI:29105"/>
    </ligand>
</feature>
<keyword evidence="9 15" id="KW-0067">ATP-binding</keyword>
<dbReference type="InterPro" id="IPR018165">
    <property type="entry name" value="Ala-tRNA-synth_IIc_core"/>
</dbReference>
<dbReference type="InterPro" id="IPR018164">
    <property type="entry name" value="Ala-tRNA-synth_IIc_N"/>
</dbReference>
<dbReference type="InterPro" id="IPR018163">
    <property type="entry name" value="Thr/Ala-tRNA-synth_IIc_edit"/>
</dbReference>
<comment type="function">
    <text evidence="15">Catalyzes the attachment of alanine to tRNA(Ala) in a two-step reaction: alanine is first activated by ATP to form Ala-AMP and then transferred to the acceptor end of tRNA(Ala). Also edits incorrectly charged tRNA(Ala) via its editing domain.</text>
</comment>
<evidence type="ECO:0000256" key="9">
    <source>
        <dbReference type="ARBA" id="ARBA00022840"/>
    </source>
</evidence>
<keyword evidence="4 15" id="KW-0820">tRNA-binding</keyword>
<evidence type="ECO:0000256" key="13">
    <source>
        <dbReference type="ARBA" id="ARBA00032577"/>
    </source>
</evidence>
<comment type="subunit">
    <text evidence="15">Monomer.</text>
</comment>
<name>A0A0C9QHG1_9HYME</name>
<comment type="domain">
    <text evidence="15">Consists of three domains; the N-terminal catalytic domain, the editing domain and the C-terminal C-Ala domain. The editing domain removes incorrectly charged amino acids, while the C-Ala domain, along with tRNA(Ala), serves as a bridge to cooperatively bring together the editing and aminoacylation centers thus stimulating deacylation of misacylated tRNAs.</text>
</comment>
<dbReference type="Pfam" id="PF01411">
    <property type="entry name" value="tRNA-synt_2c"/>
    <property type="match status" value="2"/>
</dbReference>
<evidence type="ECO:0000256" key="15">
    <source>
        <dbReference type="HAMAP-Rule" id="MF_03133"/>
    </source>
</evidence>
<dbReference type="PANTHER" id="PTHR11777:SF39">
    <property type="entry name" value="ALANINE--TRNA LIGASE, MITOCHONDRIAL"/>
    <property type="match status" value="1"/>
</dbReference>
<feature type="binding site" evidence="15">
    <location>
        <position position="651"/>
    </location>
    <ligand>
        <name>Zn(2+)</name>
        <dbReference type="ChEBI" id="CHEBI:29105"/>
    </ligand>
</feature>
<dbReference type="GO" id="GO:0000049">
    <property type="term" value="F:tRNA binding"/>
    <property type="evidence" value="ECO:0007669"/>
    <property type="project" value="UniProtKB-KW"/>
</dbReference>
<dbReference type="PRINTS" id="PR00980">
    <property type="entry name" value="TRNASYNTHALA"/>
</dbReference>